<comment type="caution">
    <text evidence="4">The sequence shown here is derived from an EMBL/GenBank/DDBJ whole genome shotgun (WGS) entry which is preliminary data.</text>
</comment>
<dbReference type="STRING" id="29655.A0A0K9PPQ3"/>
<dbReference type="InterPro" id="IPR036533">
    <property type="entry name" value="BAG_dom_sf"/>
</dbReference>
<organism evidence="4 5">
    <name type="scientific">Zostera marina</name>
    <name type="common">Eelgrass</name>
    <dbReference type="NCBI Taxonomy" id="29655"/>
    <lineage>
        <taxon>Eukaryota</taxon>
        <taxon>Viridiplantae</taxon>
        <taxon>Streptophyta</taxon>
        <taxon>Embryophyta</taxon>
        <taxon>Tracheophyta</taxon>
        <taxon>Spermatophyta</taxon>
        <taxon>Magnoliopsida</taxon>
        <taxon>Liliopsida</taxon>
        <taxon>Zosteraceae</taxon>
        <taxon>Zostera</taxon>
    </lineage>
</organism>
<dbReference type="Pfam" id="PF00240">
    <property type="entry name" value="ubiquitin"/>
    <property type="match status" value="1"/>
</dbReference>
<evidence type="ECO:0000313" key="4">
    <source>
        <dbReference type="EMBL" id="KMZ70951.1"/>
    </source>
</evidence>
<keyword evidence="5" id="KW-1185">Reference proteome</keyword>
<gene>
    <name evidence="4" type="ORF">ZOSMA_18G00420</name>
</gene>
<accession>A0A0K9PPQ3</accession>
<feature type="domain" description="Ubiquitin-like" evidence="2">
    <location>
        <begin position="15"/>
        <end position="83"/>
    </location>
</feature>
<dbReference type="Pfam" id="PF02179">
    <property type="entry name" value="BAG"/>
    <property type="match status" value="1"/>
</dbReference>
<dbReference type="InterPro" id="IPR000626">
    <property type="entry name" value="Ubiquitin-like_dom"/>
</dbReference>
<dbReference type="Gene3D" id="3.10.20.90">
    <property type="entry name" value="Phosphatidylinositol 3-kinase Catalytic Subunit, Chain A, domain 1"/>
    <property type="match status" value="1"/>
</dbReference>
<dbReference type="GO" id="GO:0050821">
    <property type="term" value="P:protein stabilization"/>
    <property type="evidence" value="ECO:0000318"/>
    <property type="project" value="GO_Central"/>
</dbReference>
<proteinExistence type="predicted"/>
<dbReference type="SUPFAM" id="SSF54236">
    <property type="entry name" value="Ubiquitin-like"/>
    <property type="match status" value="1"/>
</dbReference>
<dbReference type="PROSITE" id="PS51035">
    <property type="entry name" value="BAG"/>
    <property type="match status" value="1"/>
</dbReference>
<dbReference type="InterPro" id="IPR029071">
    <property type="entry name" value="Ubiquitin-like_domsf"/>
</dbReference>
<dbReference type="PROSITE" id="PS50053">
    <property type="entry name" value="UBIQUITIN_2"/>
    <property type="match status" value="1"/>
</dbReference>
<sequence>MQKREDGASPPGPLIKIRVSHGSLRYEVDVPELSTFGELKRALVRDTGVEQQEQRLIFRGRERKDEEYLHLVGVKDKSKMILLKNSASVERKDEEMKRDPVISRACVAVSVVREEVNQLSERVSALESQVYKGAEVADNEFVVLTELLMRQLLKLDEIVAEGEAKLQRKIEVRRVQTMVDTLDSLKMRNKL</sequence>
<dbReference type="PANTHER" id="PTHR12329">
    <property type="entry name" value="BCL2-ASSOCIATED ATHANOGENE"/>
    <property type="match status" value="1"/>
</dbReference>
<evidence type="ECO:0000256" key="1">
    <source>
        <dbReference type="ARBA" id="ARBA00023186"/>
    </source>
</evidence>
<dbReference type="GO" id="GO:0000774">
    <property type="term" value="F:adenyl-nucleotide exchange factor activity"/>
    <property type="evidence" value="ECO:0000318"/>
    <property type="project" value="GO_Central"/>
</dbReference>
<dbReference type="AlphaFoldDB" id="A0A0K9PPQ3"/>
<dbReference type="EMBL" id="LFYR01000692">
    <property type="protein sequence ID" value="KMZ70951.1"/>
    <property type="molecule type" value="Genomic_DNA"/>
</dbReference>
<dbReference type="OrthoDB" id="417450at2759"/>
<dbReference type="SMART" id="SM00264">
    <property type="entry name" value="BAG"/>
    <property type="match status" value="1"/>
</dbReference>
<keyword evidence="1" id="KW-0143">Chaperone</keyword>
<dbReference type="GO" id="GO:0051087">
    <property type="term" value="F:protein-folding chaperone binding"/>
    <property type="evidence" value="ECO:0000318"/>
    <property type="project" value="GO_Central"/>
</dbReference>
<protein>
    <submittedName>
        <fullName evidence="4">BAG family molecular chaperone regulator 4</fullName>
    </submittedName>
</protein>
<dbReference type="OMA" id="RGPMIKI"/>
<evidence type="ECO:0000259" key="3">
    <source>
        <dbReference type="PROSITE" id="PS51035"/>
    </source>
</evidence>
<dbReference type="SUPFAM" id="SSF63491">
    <property type="entry name" value="BAG domain"/>
    <property type="match status" value="1"/>
</dbReference>
<dbReference type="PANTHER" id="PTHR12329:SF16">
    <property type="entry name" value="BAG FAMILY MOLECULAR CHAPERONE REGULATOR 1"/>
    <property type="match status" value="1"/>
</dbReference>
<reference evidence="5" key="1">
    <citation type="journal article" date="2016" name="Nature">
        <title>The genome of the seagrass Zostera marina reveals angiosperm adaptation to the sea.</title>
        <authorList>
            <person name="Olsen J.L."/>
            <person name="Rouze P."/>
            <person name="Verhelst B."/>
            <person name="Lin Y.-C."/>
            <person name="Bayer T."/>
            <person name="Collen J."/>
            <person name="Dattolo E."/>
            <person name="De Paoli E."/>
            <person name="Dittami S."/>
            <person name="Maumus F."/>
            <person name="Michel G."/>
            <person name="Kersting A."/>
            <person name="Lauritano C."/>
            <person name="Lohaus R."/>
            <person name="Toepel M."/>
            <person name="Tonon T."/>
            <person name="Vanneste K."/>
            <person name="Amirebrahimi M."/>
            <person name="Brakel J."/>
            <person name="Bostroem C."/>
            <person name="Chovatia M."/>
            <person name="Grimwood J."/>
            <person name="Jenkins J.W."/>
            <person name="Jueterbock A."/>
            <person name="Mraz A."/>
            <person name="Stam W.T."/>
            <person name="Tice H."/>
            <person name="Bornberg-Bauer E."/>
            <person name="Green P.J."/>
            <person name="Pearson G.A."/>
            <person name="Procaccini G."/>
            <person name="Duarte C.M."/>
            <person name="Schmutz J."/>
            <person name="Reusch T.B.H."/>
            <person name="Van de Peer Y."/>
        </authorList>
    </citation>
    <scope>NUCLEOTIDE SEQUENCE [LARGE SCALE GENOMIC DNA]</scope>
    <source>
        <strain evidence="5">cv. Finnish</strain>
    </source>
</reference>
<evidence type="ECO:0000259" key="2">
    <source>
        <dbReference type="PROSITE" id="PS50053"/>
    </source>
</evidence>
<dbReference type="Gene3D" id="1.20.58.120">
    <property type="entry name" value="BAG domain"/>
    <property type="match status" value="1"/>
</dbReference>
<dbReference type="InterPro" id="IPR039773">
    <property type="entry name" value="BAG_chaperone_regulator"/>
</dbReference>
<dbReference type="Proteomes" id="UP000036987">
    <property type="component" value="Unassembled WGS sequence"/>
</dbReference>
<name>A0A0K9PPQ3_ZOSMR</name>
<evidence type="ECO:0000313" key="5">
    <source>
        <dbReference type="Proteomes" id="UP000036987"/>
    </source>
</evidence>
<dbReference type="InterPro" id="IPR003103">
    <property type="entry name" value="BAG_domain"/>
</dbReference>
<dbReference type="GO" id="GO:0005737">
    <property type="term" value="C:cytoplasm"/>
    <property type="evidence" value="ECO:0000318"/>
    <property type="project" value="GO_Central"/>
</dbReference>
<feature type="domain" description="BAG" evidence="3">
    <location>
        <begin position="114"/>
        <end position="186"/>
    </location>
</feature>